<protein>
    <submittedName>
        <fullName evidence="10">Armadillo repeat-containing protein 10-like</fullName>
    </submittedName>
</protein>
<dbReference type="SMART" id="SM00185">
    <property type="entry name" value="ARM"/>
    <property type="match status" value="2"/>
</dbReference>
<dbReference type="Pfam" id="PF04826">
    <property type="entry name" value="Arm_2"/>
    <property type="match status" value="1"/>
</dbReference>
<proteinExistence type="predicted"/>
<name>A0A8J5J995_HOMAM</name>
<evidence type="ECO:0000256" key="3">
    <source>
        <dbReference type="ARBA" id="ARBA00022692"/>
    </source>
</evidence>
<dbReference type="AlphaFoldDB" id="A0A8J5J995"/>
<evidence type="ECO:0000256" key="1">
    <source>
        <dbReference type="ARBA" id="ARBA00004167"/>
    </source>
</evidence>
<comment type="subcellular location">
    <subcellularLocation>
        <location evidence="1">Membrane</location>
        <topology evidence="1">Single-pass membrane protein</topology>
    </subcellularLocation>
    <subcellularLocation>
        <location evidence="2">Mitochondrion membrane</location>
    </subcellularLocation>
</comment>
<evidence type="ECO:0000256" key="4">
    <source>
        <dbReference type="ARBA" id="ARBA00022968"/>
    </source>
</evidence>
<feature type="region of interest" description="Disordered" evidence="8">
    <location>
        <begin position="167"/>
        <end position="206"/>
    </location>
</feature>
<reference evidence="10" key="1">
    <citation type="journal article" date="2021" name="Sci. Adv.">
        <title>The American lobster genome reveals insights on longevity, neural, and immune adaptations.</title>
        <authorList>
            <person name="Polinski J.M."/>
            <person name="Zimin A.V."/>
            <person name="Clark K.F."/>
            <person name="Kohn A.B."/>
            <person name="Sadowski N."/>
            <person name="Timp W."/>
            <person name="Ptitsyn A."/>
            <person name="Khanna P."/>
            <person name="Romanova D.Y."/>
            <person name="Williams P."/>
            <person name="Greenwood S.J."/>
            <person name="Moroz L.L."/>
            <person name="Walt D.R."/>
            <person name="Bodnar A.G."/>
        </authorList>
    </citation>
    <scope>NUCLEOTIDE SEQUENCE</scope>
    <source>
        <strain evidence="10">GMGI-L3</strain>
    </source>
</reference>
<keyword evidence="7" id="KW-0472">Membrane</keyword>
<keyword evidence="5" id="KW-1133">Transmembrane helix</keyword>
<keyword evidence="11" id="KW-1185">Reference proteome</keyword>
<keyword evidence="4" id="KW-0735">Signal-anchor</keyword>
<comment type="caution">
    <text evidence="10">The sequence shown here is derived from an EMBL/GenBank/DDBJ whole genome shotgun (WGS) entry which is preliminary data.</text>
</comment>
<dbReference type="InterPro" id="IPR051303">
    <property type="entry name" value="Armcx_regulator"/>
</dbReference>
<feature type="domain" description="Armadillo repeat-containing" evidence="9">
    <location>
        <begin position="237"/>
        <end position="432"/>
    </location>
</feature>
<evidence type="ECO:0000313" key="10">
    <source>
        <dbReference type="EMBL" id="KAG7154757.1"/>
    </source>
</evidence>
<evidence type="ECO:0000259" key="9">
    <source>
        <dbReference type="Pfam" id="PF04826"/>
    </source>
</evidence>
<evidence type="ECO:0000256" key="2">
    <source>
        <dbReference type="ARBA" id="ARBA00004325"/>
    </source>
</evidence>
<gene>
    <name evidence="10" type="primary">Armc10-L</name>
    <name evidence="10" type="ORF">Hamer_G025837</name>
</gene>
<evidence type="ECO:0000256" key="7">
    <source>
        <dbReference type="ARBA" id="ARBA00023136"/>
    </source>
</evidence>
<evidence type="ECO:0000313" key="11">
    <source>
        <dbReference type="Proteomes" id="UP000747542"/>
    </source>
</evidence>
<dbReference type="EMBL" id="JAHLQT010043994">
    <property type="protein sequence ID" value="KAG7154757.1"/>
    <property type="molecule type" value="Genomic_DNA"/>
</dbReference>
<evidence type="ECO:0000256" key="6">
    <source>
        <dbReference type="ARBA" id="ARBA00023128"/>
    </source>
</evidence>
<keyword evidence="3" id="KW-0812">Transmembrane</keyword>
<dbReference type="Proteomes" id="UP000747542">
    <property type="component" value="Unassembled WGS sequence"/>
</dbReference>
<feature type="compositionally biased region" description="Basic and acidic residues" evidence="8">
    <location>
        <begin position="193"/>
        <end position="206"/>
    </location>
</feature>
<accession>A0A8J5J995</accession>
<dbReference type="PANTHER" id="PTHR15712">
    <property type="entry name" value="ARMADILLO REPEAT CONTAINING PROTEIN"/>
    <property type="match status" value="1"/>
</dbReference>
<keyword evidence="6" id="KW-0496">Mitochondrion</keyword>
<dbReference type="InterPro" id="IPR006911">
    <property type="entry name" value="ARM-rpt_dom"/>
</dbReference>
<feature type="compositionally biased region" description="Basic residues" evidence="8">
    <location>
        <begin position="182"/>
        <end position="192"/>
    </location>
</feature>
<dbReference type="InterPro" id="IPR000225">
    <property type="entry name" value="Armadillo"/>
</dbReference>
<evidence type="ECO:0000256" key="5">
    <source>
        <dbReference type="ARBA" id="ARBA00022989"/>
    </source>
</evidence>
<dbReference type="OrthoDB" id="10017790at2759"/>
<dbReference type="GO" id="GO:0031966">
    <property type="term" value="C:mitochondrial membrane"/>
    <property type="evidence" value="ECO:0007669"/>
    <property type="project" value="UniProtKB-SubCell"/>
</dbReference>
<evidence type="ECO:0000256" key="8">
    <source>
        <dbReference type="SAM" id="MobiDB-lite"/>
    </source>
</evidence>
<organism evidence="10 11">
    <name type="scientific">Homarus americanus</name>
    <name type="common">American lobster</name>
    <dbReference type="NCBI Taxonomy" id="6706"/>
    <lineage>
        <taxon>Eukaryota</taxon>
        <taxon>Metazoa</taxon>
        <taxon>Ecdysozoa</taxon>
        <taxon>Arthropoda</taxon>
        <taxon>Crustacea</taxon>
        <taxon>Multicrustacea</taxon>
        <taxon>Malacostraca</taxon>
        <taxon>Eumalacostraca</taxon>
        <taxon>Eucarida</taxon>
        <taxon>Decapoda</taxon>
        <taxon>Pleocyemata</taxon>
        <taxon>Astacidea</taxon>
        <taxon>Nephropoidea</taxon>
        <taxon>Nephropidae</taxon>
        <taxon>Homarus</taxon>
    </lineage>
</organism>
<dbReference type="PANTHER" id="PTHR15712:SF23">
    <property type="entry name" value="ARMADILLO REPEAT CONTAINING 10"/>
    <property type="match status" value="1"/>
</dbReference>
<sequence>MSSAASGSLQDRTLNKVALCSAVFAGFAYVGYSYAKTAFCRKLARKHDLRDEDETEVSRVVFRRLSQTTQTDALLGNLDVSGTSGKLIIRPKTVQERIRELNLKARQFADTFIAIQTGNGHAGHTGHAVSRNSAIHDPKSLQCSPWNSPRLLSPVDVRHLITSRSTENLTHIPPDGSPCRPKWVRRSLRKKKTEQNNDPDGKMRQRRVEEEAMQLYNSTKPELTQRLDTLSSRGRVLTPYEAKSLVALLYSEDKSLVERTLATIANCAAFSVNLDFLREMGCIHRLTSLLDDTEVRLPAVQTLGNVVLSEENIRQAKDCLPILMGFVQNSHADDALRLASLVVLTNIATISEWHDEYCPLLHRLYHLVDSPNLHIQLQSLRLLVNLSCNREMIPSLLAAEGPRKLSSLVVSTTNEAILLRVLTLLATLANTVCEDALNPSLDLPPEDKAAAPDTIHADASPTSMRGDRYARLFGVNVRDRLLAQTQALIDDQEDPEIQRQATRLYRALKD</sequence>